<protein>
    <submittedName>
        <fullName evidence="2">Uncharacterized protein</fullName>
    </submittedName>
</protein>
<keyword evidence="3" id="KW-1185">Reference proteome</keyword>
<feature type="non-terminal residue" evidence="2">
    <location>
        <position position="47"/>
    </location>
</feature>
<dbReference type="EMBL" id="BGPR01051394">
    <property type="protein sequence ID" value="GBO28345.1"/>
    <property type="molecule type" value="Genomic_DNA"/>
</dbReference>
<feature type="region of interest" description="Disordered" evidence="1">
    <location>
        <begin position="1"/>
        <end position="22"/>
    </location>
</feature>
<dbReference type="AlphaFoldDB" id="A0A4Y2VTX0"/>
<reference evidence="2 3" key="1">
    <citation type="journal article" date="2019" name="Sci. Rep.">
        <title>Orb-weaving spider Araneus ventricosus genome elucidates the spidroin gene catalogue.</title>
        <authorList>
            <person name="Kono N."/>
            <person name="Nakamura H."/>
            <person name="Ohtoshi R."/>
            <person name="Moran D.A.P."/>
            <person name="Shinohara A."/>
            <person name="Yoshida Y."/>
            <person name="Fujiwara M."/>
            <person name="Mori M."/>
            <person name="Tomita M."/>
            <person name="Arakawa K."/>
        </authorList>
    </citation>
    <scope>NUCLEOTIDE SEQUENCE [LARGE SCALE GENOMIC DNA]</scope>
</reference>
<evidence type="ECO:0000313" key="3">
    <source>
        <dbReference type="Proteomes" id="UP000499080"/>
    </source>
</evidence>
<accession>A0A4Y2VTX0</accession>
<gene>
    <name evidence="2" type="ORF">AVEN_220571_1</name>
</gene>
<evidence type="ECO:0000256" key="1">
    <source>
        <dbReference type="SAM" id="MobiDB-lite"/>
    </source>
</evidence>
<comment type="caution">
    <text evidence="2">The sequence shown here is derived from an EMBL/GenBank/DDBJ whole genome shotgun (WGS) entry which is preliminary data.</text>
</comment>
<name>A0A4Y2VTX0_ARAVE</name>
<dbReference type="Proteomes" id="UP000499080">
    <property type="component" value="Unassembled WGS sequence"/>
</dbReference>
<sequence length="47" mass="5007">MFAERSPTAAVSGIPKGNSPLESERVNVGATIGNHHTRLFVPRIPPP</sequence>
<evidence type="ECO:0000313" key="2">
    <source>
        <dbReference type="EMBL" id="GBO28345.1"/>
    </source>
</evidence>
<proteinExistence type="predicted"/>
<organism evidence="2 3">
    <name type="scientific">Araneus ventricosus</name>
    <name type="common">Orbweaver spider</name>
    <name type="synonym">Epeira ventricosa</name>
    <dbReference type="NCBI Taxonomy" id="182803"/>
    <lineage>
        <taxon>Eukaryota</taxon>
        <taxon>Metazoa</taxon>
        <taxon>Ecdysozoa</taxon>
        <taxon>Arthropoda</taxon>
        <taxon>Chelicerata</taxon>
        <taxon>Arachnida</taxon>
        <taxon>Araneae</taxon>
        <taxon>Araneomorphae</taxon>
        <taxon>Entelegynae</taxon>
        <taxon>Araneoidea</taxon>
        <taxon>Araneidae</taxon>
        <taxon>Araneus</taxon>
    </lineage>
</organism>